<feature type="transmembrane region" description="Helical" evidence="1">
    <location>
        <begin position="166"/>
        <end position="189"/>
    </location>
</feature>
<gene>
    <name evidence="2" type="ORF">I601_0104</name>
</gene>
<feature type="transmembrane region" description="Helical" evidence="1">
    <location>
        <begin position="354"/>
        <end position="370"/>
    </location>
</feature>
<keyword evidence="3" id="KW-1185">Reference proteome</keyword>
<dbReference type="PANTHER" id="PTHR37422:SF13">
    <property type="entry name" value="LIPOPOLYSACCHARIDE BIOSYNTHESIS PROTEIN PA4999-RELATED"/>
    <property type="match status" value="1"/>
</dbReference>
<keyword evidence="1" id="KW-0812">Transmembrane</keyword>
<evidence type="ECO:0008006" key="4">
    <source>
        <dbReference type="Google" id="ProtNLM"/>
    </source>
</evidence>
<evidence type="ECO:0000313" key="2">
    <source>
        <dbReference type="EMBL" id="ANH36558.1"/>
    </source>
</evidence>
<feature type="transmembrane region" description="Helical" evidence="1">
    <location>
        <begin position="106"/>
        <end position="124"/>
    </location>
</feature>
<dbReference type="Proteomes" id="UP000077868">
    <property type="component" value="Chromosome"/>
</dbReference>
<sequence>MRPGLVRPDAGQRGRNRRVVVGLVWGALFLNVLTFADTQTVVPIPGSLAKLLTQGALPLALLLVVVANRRGVVRPQLFLVLLTLLAVGATAASLYAEFFASATFRAGRMVLFILVLWLLSPFFGRRDLLLLRCHRICLSVILGTVYLGALLSPGLAFAFQGRLSGVIWPIPPTQVAHYAAVLLGTSLLLWMCRVVVGRHAALMVVFSFLPLVAAHTRTALLAVVIGMAVASASLFLGHVRVRRTVAVSVATGALVAVVFASPLTVWLLRGQSAEEANRLTGRTNVWSAVAEIDRPWIEDLFGWGLSNQSFDGLPIDSSWVATYVDQGWFGVGMQGAVLLLLLLTALVHVRGPQRAIALFLVAYCTVASITETGLGAPSAYVLDLAVAAALLMPERREEAS</sequence>
<feature type="transmembrane region" description="Helical" evidence="1">
    <location>
        <begin position="196"/>
        <end position="213"/>
    </location>
</feature>
<dbReference type="InterPro" id="IPR051533">
    <property type="entry name" value="WaaL-like"/>
</dbReference>
<feature type="transmembrane region" description="Helical" evidence="1">
    <location>
        <begin position="48"/>
        <end position="66"/>
    </location>
</feature>
<protein>
    <recommendedName>
        <fullName evidence="4">O-Antigen ligase</fullName>
    </recommendedName>
</protein>
<evidence type="ECO:0000256" key="1">
    <source>
        <dbReference type="SAM" id="Phobius"/>
    </source>
</evidence>
<feature type="transmembrane region" description="Helical" evidence="1">
    <location>
        <begin position="327"/>
        <end position="347"/>
    </location>
</feature>
<feature type="transmembrane region" description="Helical" evidence="1">
    <location>
        <begin position="219"/>
        <end position="237"/>
    </location>
</feature>
<accession>A0A1A9GE79</accession>
<dbReference type="KEGG" id="ndk:I601_0104"/>
<keyword evidence="1" id="KW-0472">Membrane</keyword>
<feature type="transmembrane region" description="Helical" evidence="1">
    <location>
        <begin position="244"/>
        <end position="268"/>
    </location>
</feature>
<name>A0A1A9GE79_9ACTN</name>
<proteinExistence type="predicted"/>
<keyword evidence="1" id="KW-1133">Transmembrane helix</keyword>
<organism evidence="2 3">
    <name type="scientific">Nocardioides dokdonensis FR1436</name>
    <dbReference type="NCBI Taxonomy" id="1300347"/>
    <lineage>
        <taxon>Bacteria</taxon>
        <taxon>Bacillati</taxon>
        <taxon>Actinomycetota</taxon>
        <taxon>Actinomycetes</taxon>
        <taxon>Propionibacteriales</taxon>
        <taxon>Nocardioidaceae</taxon>
        <taxon>Nocardioides</taxon>
    </lineage>
</organism>
<feature type="transmembrane region" description="Helical" evidence="1">
    <location>
        <begin position="136"/>
        <end position="160"/>
    </location>
</feature>
<dbReference type="AlphaFoldDB" id="A0A1A9GE79"/>
<feature type="transmembrane region" description="Helical" evidence="1">
    <location>
        <begin position="78"/>
        <end position="100"/>
    </location>
</feature>
<dbReference type="EMBL" id="CP015079">
    <property type="protein sequence ID" value="ANH36558.1"/>
    <property type="molecule type" value="Genomic_DNA"/>
</dbReference>
<dbReference type="STRING" id="1300347.I601_0104"/>
<dbReference type="PANTHER" id="PTHR37422">
    <property type="entry name" value="TEICHURONIC ACID BIOSYNTHESIS PROTEIN TUAE"/>
    <property type="match status" value="1"/>
</dbReference>
<evidence type="ECO:0000313" key="3">
    <source>
        <dbReference type="Proteomes" id="UP000077868"/>
    </source>
</evidence>
<dbReference type="PATRIC" id="fig|1300347.3.peg.106"/>
<reference evidence="2 3" key="1">
    <citation type="submission" date="2016-03" db="EMBL/GenBank/DDBJ databases">
        <title>Complete genome sequence of a soil Actinobacterium, Nocardioides dokdonensis FR1436.</title>
        <authorList>
            <person name="Kwon S.-K."/>
            <person name="Kim K."/>
            <person name="Kim J.F."/>
        </authorList>
    </citation>
    <scope>NUCLEOTIDE SEQUENCE [LARGE SCALE GENOMIC DNA]</scope>
    <source>
        <strain evidence="2 3">FR1436</strain>
    </source>
</reference>
<feature type="transmembrane region" description="Helical" evidence="1">
    <location>
        <begin position="20"/>
        <end position="36"/>
    </location>
</feature>